<dbReference type="Proteomes" id="UP000306378">
    <property type="component" value="Unassembled WGS sequence"/>
</dbReference>
<evidence type="ECO:0000256" key="8">
    <source>
        <dbReference type="HAMAP-Rule" id="MF_00265"/>
    </source>
</evidence>
<evidence type="ECO:0000313" key="10">
    <source>
        <dbReference type="EMBL" id="TLF77319.1"/>
    </source>
</evidence>
<keyword evidence="5 8" id="KW-0378">Hydrolase</keyword>
<dbReference type="HAMAP" id="MF_00265">
    <property type="entry name" value="VapC_Nob1"/>
    <property type="match status" value="1"/>
</dbReference>
<dbReference type="EC" id="3.1.-.-" evidence="8"/>
<evidence type="ECO:0000256" key="3">
    <source>
        <dbReference type="ARBA" id="ARBA00022722"/>
    </source>
</evidence>
<keyword evidence="8" id="KW-0800">Toxin</keyword>
<evidence type="ECO:0000313" key="11">
    <source>
        <dbReference type="Proteomes" id="UP000306378"/>
    </source>
</evidence>
<dbReference type="CDD" id="cd18768">
    <property type="entry name" value="PIN_MtVapC4-C5-like"/>
    <property type="match status" value="1"/>
</dbReference>
<sequence>MVEAQRAIADTSIFIGLEAQRYDSSLFEAYEWGVSVITLGELRLGVINARDPESAARRLSTYQLAQRFEPIGIDEMVSETWALLVSRLRAAGRKAPINDSWIAATALAHEIPVVTQDADYDHMPGLQVIKL</sequence>
<comment type="cofactor">
    <cofactor evidence="1 8">
        <name>Mg(2+)</name>
        <dbReference type="ChEBI" id="CHEBI:18420"/>
    </cofactor>
</comment>
<name>A0A5R8NNT0_9NOCA</name>
<comment type="function">
    <text evidence="8">Toxic component of a toxin-antitoxin (TA) system. An RNase.</text>
</comment>
<evidence type="ECO:0000256" key="4">
    <source>
        <dbReference type="ARBA" id="ARBA00022723"/>
    </source>
</evidence>
<feature type="domain" description="PIN" evidence="9">
    <location>
        <begin position="9"/>
        <end position="124"/>
    </location>
</feature>
<dbReference type="EMBL" id="VBUT01000005">
    <property type="protein sequence ID" value="TLF77319.1"/>
    <property type="molecule type" value="Genomic_DNA"/>
</dbReference>
<dbReference type="GO" id="GO:0000287">
    <property type="term" value="F:magnesium ion binding"/>
    <property type="evidence" value="ECO:0007669"/>
    <property type="project" value="UniProtKB-UniRule"/>
</dbReference>
<dbReference type="GO" id="GO:0016787">
    <property type="term" value="F:hydrolase activity"/>
    <property type="evidence" value="ECO:0007669"/>
    <property type="project" value="UniProtKB-KW"/>
</dbReference>
<evidence type="ECO:0000256" key="2">
    <source>
        <dbReference type="ARBA" id="ARBA00022649"/>
    </source>
</evidence>
<dbReference type="PANTHER" id="PTHR33653:SF1">
    <property type="entry name" value="RIBONUCLEASE VAPC2"/>
    <property type="match status" value="1"/>
</dbReference>
<feature type="binding site" evidence="8">
    <location>
        <position position="10"/>
    </location>
    <ligand>
        <name>Mg(2+)</name>
        <dbReference type="ChEBI" id="CHEBI:18420"/>
    </ligand>
</feature>
<evidence type="ECO:0000259" key="9">
    <source>
        <dbReference type="Pfam" id="PF01850"/>
    </source>
</evidence>
<evidence type="ECO:0000256" key="6">
    <source>
        <dbReference type="ARBA" id="ARBA00022842"/>
    </source>
</evidence>
<evidence type="ECO:0000256" key="7">
    <source>
        <dbReference type="ARBA" id="ARBA00038093"/>
    </source>
</evidence>
<dbReference type="InterPro" id="IPR022907">
    <property type="entry name" value="VapC_family"/>
</dbReference>
<protein>
    <recommendedName>
        <fullName evidence="8">Ribonuclease VapC</fullName>
        <shortName evidence="8">RNase VapC</shortName>
        <ecNumber evidence="8">3.1.-.-</ecNumber>
    </recommendedName>
    <alternativeName>
        <fullName evidence="8">Toxin VapC</fullName>
    </alternativeName>
</protein>
<organism evidence="10 11">
    <name type="scientific">Nocardia cyriacigeorgica</name>
    <dbReference type="NCBI Taxonomy" id="135487"/>
    <lineage>
        <taxon>Bacteria</taxon>
        <taxon>Bacillati</taxon>
        <taxon>Actinomycetota</taxon>
        <taxon>Actinomycetes</taxon>
        <taxon>Mycobacteriales</taxon>
        <taxon>Nocardiaceae</taxon>
        <taxon>Nocardia</taxon>
    </lineage>
</organism>
<dbReference type="GO" id="GO:0090729">
    <property type="term" value="F:toxin activity"/>
    <property type="evidence" value="ECO:0007669"/>
    <property type="project" value="UniProtKB-KW"/>
</dbReference>
<gene>
    <name evidence="8" type="primary">vapC</name>
    <name evidence="10" type="ORF">FEK34_13235</name>
</gene>
<reference evidence="10 11" key="1">
    <citation type="submission" date="2019-05" db="EMBL/GenBank/DDBJ databases">
        <title>Genomes sequences of two Nocardia cyriacigeorgica environmental isolates, type strains Nocardia asteroides ATCC 19247 and Nocardia cyriacigeorgica DSM 44484.</title>
        <authorList>
            <person name="Vautrin F."/>
            <person name="Bergeron E."/>
            <person name="Dubost A."/>
            <person name="Abrouk D."/>
            <person name="Rodriguez Nava V."/>
            <person name="Pujic P."/>
        </authorList>
    </citation>
    <scope>NUCLEOTIDE SEQUENCE [LARGE SCALE GENOMIC DNA]</scope>
    <source>
        <strain evidence="10 11">EML 446</strain>
    </source>
</reference>
<comment type="similarity">
    <text evidence="7 8">Belongs to the PINc/VapC protein family.</text>
</comment>
<keyword evidence="6 8" id="KW-0460">Magnesium</keyword>
<feature type="binding site" evidence="8">
    <location>
        <position position="99"/>
    </location>
    <ligand>
        <name>Mg(2+)</name>
        <dbReference type="ChEBI" id="CHEBI:18420"/>
    </ligand>
</feature>
<keyword evidence="2 8" id="KW-1277">Toxin-antitoxin system</keyword>
<dbReference type="Pfam" id="PF01850">
    <property type="entry name" value="PIN"/>
    <property type="match status" value="1"/>
</dbReference>
<dbReference type="InterPro" id="IPR029060">
    <property type="entry name" value="PIN-like_dom_sf"/>
</dbReference>
<dbReference type="AlphaFoldDB" id="A0A5R8NNT0"/>
<dbReference type="SUPFAM" id="SSF88723">
    <property type="entry name" value="PIN domain-like"/>
    <property type="match status" value="1"/>
</dbReference>
<accession>A0A5R8NNT0</accession>
<dbReference type="Gene3D" id="3.40.50.1010">
    <property type="entry name" value="5'-nuclease"/>
    <property type="match status" value="1"/>
</dbReference>
<proteinExistence type="inferred from homology"/>
<keyword evidence="3 8" id="KW-0540">Nuclease</keyword>
<dbReference type="PANTHER" id="PTHR33653">
    <property type="entry name" value="RIBONUCLEASE VAPC2"/>
    <property type="match status" value="1"/>
</dbReference>
<comment type="caution">
    <text evidence="10">The sequence shown here is derived from an EMBL/GenBank/DDBJ whole genome shotgun (WGS) entry which is preliminary data.</text>
</comment>
<evidence type="ECO:0000256" key="1">
    <source>
        <dbReference type="ARBA" id="ARBA00001946"/>
    </source>
</evidence>
<dbReference type="InterPro" id="IPR050556">
    <property type="entry name" value="Type_II_TA_system_RNase"/>
</dbReference>
<keyword evidence="4 8" id="KW-0479">Metal-binding</keyword>
<dbReference type="InterPro" id="IPR002716">
    <property type="entry name" value="PIN_dom"/>
</dbReference>
<evidence type="ECO:0000256" key="5">
    <source>
        <dbReference type="ARBA" id="ARBA00022801"/>
    </source>
</evidence>
<dbReference type="RefSeq" id="WP_138448184.1">
    <property type="nucleotide sequence ID" value="NZ_VBUT01000005.1"/>
</dbReference>
<dbReference type="GO" id="GO:0004540">
    <property type="term" value="F:RNA nuclease activity"/>
    <property type="evidence" value="ECO:0007669"/>
    <property type="project" value="InterPro"/>
</dbReference>